<evidence type="ECO:0000313" key="3">
    <source>
        <dbReference type="Proteomes" id="UP001287356"/>
    </source>
</evidence>
<dbReference type="PANTHER" id="PTHR12905:SF0">
    <property type="entry name" value="CALCINEURIN-LIKE PHOSPHOESTERASE DOMAIN-CONTAINING PROTEIN"/>
    <property type="match status" value="1"/>
</dbReference>
<proteinExistence type="predicted"/>
<feature type="domain" description="Calcineurin-like phosphoesterase" evidence="1">
    <location>
        <begin position="7"/>
        <end position="213"/>
    </location>
</feature>
<sequence>MQDIKTRFLILSDTHAEKGLTAPNLPVDVAIHCGDFTNESKLHEFRTTLDLLRTINAPLKIVTAGNHDFTLDTPMLAKKRAQAEAVFSIEPELMIKEYGDFGDARQLFEDAKRDGVVFLDQGAHRFNLDNGARLAVYASPFTPSVDADWGFQFKRGEHHDFAIDNDVDIVITHGPPKGVLDLTASNQRGGCEHLFAAVAKARPRLHCFGHIHEGWGAKLVAWRDTPSEFPSHFSDINNGESALVDTLAALRPRKWDTAQDIAEKESRLTALRAAGYRATDHCSGSEFPVVPGRTTLFVNAAIESTEEDQAQLPWAIDLDLPAANQFVDTVHR</sequence>
<comment type="caution">
    <text evidence="2">The sequence shown here is derived from an EMBL/GenBank/DDBJ whole genome shotgun (WGS) entry which is preliminary data.</text>
</comment>
<dbReference type="SUPFAM" id="SSF56300">
    <property type="entry name" value="Metallo-dependent phosphatases"/>
    <property type="match status" value="1"/>
</dbReference>
<evidence type="ECO:0000259" key="1">
    <source>
        <dbReference type="Pfam" id="PF00149"/>
    </source>
</evidence>
<dbReference type="InterPro" id="IPR029052">
    <property type="entry name" value="Metallo-depent_PP-like"/>
</dbReference>
<accession>A0AAE0JSD2</accession>
<evidence type="ECO:0000313" key="2">
    <source>
        <dbReference type="EMBL" id="KAK3360946.1"/>
    </source>
</evidence>
<dbReference type="InterPro" id="IPR051693">
    <property type="entry name" value="UPF0046_metallophosphoest"/>
</dbReference>
<keyword evidence="3" id="KW-1185">Reference proteome</keyword>
<reference evidence="2" key="2">
    <citation type="submission" date="2023-06" db="EMBL/GenBank/DDBJ databases">
        <authorList>
            <consortium name="Lawrence Berkeley National Laboratory"/>
            <person name="Haridas S."/>
            <person name="Hensen N."/>
            <person name="Bonometti L."/>
            <person name="Westerberg I."/>
            <person name="Brannstrom I.O."/>
            <person name="Guillou S."/>
            <person name="Cros-Aarteil S."/>
            <person name="Calhoun S."/>
            <person name="Kuo A."/>
            <person name="Mondo S."/>
            <person name="Pangilinan J."/>
            <person name="Riley R."/>
            <person name="Labutti K."/>
            <person name="Andreopoulos B."/>
            <person name="Lipzen A."/>
            <person name="Chen C."/>
            <person name="Yanf M."/>
            <person name="Daum C."/>
            <person name="Ng V."/>
            <person name="Clum A."/>
            <person name="Steindorff A."/>
            <person name="Ohm R."/>
            <person name="Martin F."/>
            <person name="Silar P."/>
            <person name="Natvig D."/>
            <person name="Lalanne C."/>
            <person name="Gautier V."/>
            <person name="Ament-Velasquez S.L."/>
            <person name="Kruys A."/>
            <person name="Hutchinson M.I."/>
            <person name="Powell A.J."/>
            <person name="Barry K."/>
            <person name="Miller A.N."/>
            <person name="Grigoriev I.V."/>
            <person name="Debuchy R."/>
            <person name="Gladieux P."/>
            <person name="Thoren M.H."/>
            <person name="Johannesson H."/>
        </authorList>
    </citation>
    <scope>NUCLEOTIDE SEQUENCE</scope>
    <source>
        <strain evidence="2">CBS 958.72</strain>
    </source>
</reference>
<name>A0AAE0JSD2_9PEZI</name>
<gene>
    <name evidence="2" type="ORF">B0T24DRAFT_563073</name>
</gene>
<dbReference type="CDD" id="cd07379">
    <property type="entry name" value="MPP_239FB"/>
    <property type="match status" value="1"/>
</dbReference>
<dbReference type="InterPro" id="IPR004843">
    <property type="entry name" value="Calcineurin-like_PHP"/>
</dbReference>
<organism evidence="2 3">
    <name type="scientific">Lasiosphaeria ovina</name>
    <dbReference type="NCBI Taxonomy" id="92902"/>
    <lineage>
        <taxon>Eukaryota</taxon>
        <taxon>Fungi</taxon>
        <taxon>Dikarya</taxon>
        <taxon>Ascomycota</taxon>
        <taxon>Pezizomycotina</taxon>
        <taxon>Sordariomycetes</taxon>
        <taxon>Sordariomycetidae</taxon>
        <taxon>Sordariales</taxon>
        <taxon>Lasiosphaeriaceae</taxon>
        <taxon>Lasiosphaeria</taxon>
    </lineage>
</organism>
<reference evidence="2" key="1">
    <citation type="journal article" date="2023" name="Mol. Phylogenet. Evol.">
        <title>Genome-scale phylogeny and comparative genomics of the fungal order Sordariales.</title>
        <authorList>
            <person name="Hensen N."/>
            <person name="Bonometti L."/>
            <person name="Westerberg I."/>
            <person name="Brannstrom I.O."/>
            <person name="Guillou S."/>
            <person name="Cros-Aarteil S."/>
            <person name="Calhoun S."/>
            <person name="Haridas S."/>
            <person name="Kuo A."/>
            <person name="Mondo S."/>
            <person name="Pangilinan J."/>
            <person name="Riley R."/>
            <person name="LaButti K."/>
            <person name="Andreopoulos B."/>
            <person name="Lipzen A."/>
            <person name="Chen C."/>
            <person name="Yan M."/>
            <person name="Daum C."/>
            <person name="Ng V."/>
            <person name="Clum A."/>
            <person name="Steindorff A."/>
            <person name="Ohm R.A."/>
            <person name="Martin F."/>
            <person name="Silar P."/>
            <person name="Natvig D.O."/>
            <person name="Lalanne C."/>
            <person name="Gautier V."/>
            <person name="Ament-Velasquez S.L."/>
            <person name="Kruys A."/>
            <person name="Hutchinson M.I."/>
            <person name="Powell A.J."/>
            <person name="Barry K."/>
            <person name="Miller A.N."/>
            <person name="Grigoriev I.V."/>
            <person name="Debuchy R."/>
            <person name="Gladieux P."/>
            <person name="Hiltunen Thoren M."/>
            <person name="Johannesson H."/>
        </authorList>
    </citation>
    <scope>NUCLEOTIDE SEQUENCE</scope>
    <source>
        <strain evidence="2">CBS 958.72</strain>
    </source>
</reference>
<dbReference type="AlphaFoldDB" id="A0AAE0JSD2"/>
<protein>
    <submittedName>
        <fullName evidence="2">Metallo-dependent phosphatase-like protein</fullName>
    </submittedName>
</protein>
<dbReference type="Gene3D" id="3.60.21.10">
    <property type="match status" value="1"/>
</dbReference>
<dbReference type="Pfam" id="PF00149">
    <property type="entry name" value="Metallophos"/>
    <property type="match status" value="1"/>
</dbReference>
<dbReference type="Proteomes" id="UP001287356">
    <property type="component" value="Unassembled WGS sequence"/>
</dbReference>
<dbReference type="GO" id="GO:0016787">
    <property type="term" value="F:hydrolase activity"/>
    <property type="evidence" value="ECO:0007669"/>
    <property type="project" value="InterPro"/>
</dbReference>
<dbReference type="EMBL" id="JAULSN010000013">
    <property type="protein sequence ID" value="KAK3360946.1"/>
    <property type="molecule type" value="Genomic_DNA"/>
</dbReference>
<dbReference type="PANTHER" id="PTHR12905">
    <property type="entry name" value="METALLOPHOSPHOESTERASE"/>
    <property type="match status" value="1"/>
</dbReference>